<dbReference type="PANTHER" id="PTHR44757:SF2">
    <property type="entry name" value="BIOFILM ARCHITECTURE MAINTENANCE PROTEIN MBAA"/>
    <property type="match status" value="1"/>
</dbReference>
<feature type="transmembrane region" description="Helical" evidence="1">
    <location>
        <begin position="32"/>
        <end position="48"/>
    </location>
</feature>
<dbReference type="PANTHER" id="PTHR44757">
    <property type="entry name" value="DIGUANYLATE CYCLASE DGCP"/>
    <property type="match status" value="1"/>
</dbReference>
<evidence type="ECO:0000256" key="1">
    <source>
        <dbReference type="SAM" id="Phobius"/>
    </source>
</evidence>
<feature type="transmembrane region" description="Helical" evidence="1">
    <location>
        <begin position="255"/>
        <end position="272"/>
    </location>
</feature>
<keyword evidence="1" id="KW-0472">Membrane</keyword>
<feature type="transmembrane region" description="Helical" evidence="1">
    <location>
        <begin position="122"/>
        <end position="140"/>
    </location>
</feature>
<dbReference type="SUPFAM" id="SSF55073">
    <property type="entry name" value="Nucleotide cyclase"/>
    <property type="match status" value="1"/>
</dbReference>
<keyword evidence="1" id="KW-0812">Transmembrane</keyword>
<accession>A0A7W7CWZ6</accession>
<feature type="transmembrane region" description="Helical" evidence="1">
    <location>
        <begin position="188"/>
        <end position="209"/>
    </location>
</feature>
<evidence type="ECO:0000259" key="2">
    <source>
        <dbReference type="PROSITE" id="PS50887"/>
    </source>
</evidence>
<dbReference type="CDD" id="cd01949">
    <property type="entry name" value="GGDEF"/>
    <property type="match status" value="1"/>
</dbReference>
<dbReference type="Gene3D" id="3.30.70.270">
    <property type="match status" value="1"/>
</dbReference>
<dbReference type="EMBL" id="JACHMF010000001">
    <property type="protein sequence ID" value="MBB4696240.1"/>
    <property type="molecule type" value="Genomic_DNA"/>
</dbReference>
<feature type="transmembrane region" description="Helical" evidence="1">
    <location>
        <begin position="284"/>
        <end position="302"/>
    </location>
</feature>
<name>A0A7W7CWZ6_9ACTN</name>
<dbReference type="RefSeq" id="WP_184954477.1">
    <property type="nucleotide sequence ID" value="NZ_BOMC01000059.1"/>
</dbReference>
<feature type="transmembrane region" description="Helical" evidence="1">
    <location>
        <begin position="215"/>
        <end position="234"/>
    </location>
</feature>
<dbReference type="SMART" id="SM00267">
    <property type="entry name" value="GGDEF"/>
    <property type="match status" value="1"/>
</dbReference>
<feature type="domain" description="GGDEF" evidence="2">
    <location>
        <begin position="342"/>
        <end position="473"/>
    </location>
</feature>
<dbReference type="Proteomes" id="UP000542742">
    <property type="component" value="Unassembled WGS sequence"/>
</dbReference>
<evidence type="ECO:0000313" key="4">
    <source>
        <dbReference type="Proteomes" id="UP000542742"/>
    </source>
</evidence>
<feature type="transmembrane region" description="Helical" evidence="1">
    <location>
        <begin position="152"/>
        <end position="176"/>
    </location>
</feature>
<reference evidence="3 4" key="1">
    <citation type="submission" date="2020-08" db="EMBL/GenBank/DDBJ databases">
        <title>Sequencing the genomes of 1000 actinobacteria strains.</title>
        <authorList>
            <person name="Klenk H.-P."/>
        </authorList>
    </citation>
    <scope>NUCLEOTIDE SEQUENCE [LARGE SCALE GENOMIC DNA]</scope>
    <source>
        <strain evidence="3 4">DSM 45518</strain>
    </source>
</reference>
<dbReference type="InterPro" id="IPR043128">
    <property type="entry name" value="Rev_trsase/Diguanyl_cyclase"/>
</dbReference>
<evidence type="ECO:0000313" key="3">
    <source>
        <dbReference type="EMBL" id="MBB4696240.1"/>
    </source>
</evidence>
<organism evidence="3 4">
    <name type="scientific">Paractinoplanes abujensis</name>
    <dbReference type="NCBI Taxonomy" id="882441"/>
    <lineage>
        <taxon>Bacteria</taxon>
        <taxon>Bacillati</taxon>
        <taxon>Actinomycetota</taxon>
        <taxon>Actinomycetes</taxon>
        <taxon>Micromonosporales</taxon>
        <taxon>Micromonosporaceae</taxon>
        <taxon>Paractinoplanes</taxon>
    </lineage>
</organism>
<dbReference type="Pfam" id="PF00990">
    <property type="entry name" value="GGDEF"/>
    <property type="match status" value="1"/>
</dbReference>
<dbReference type="InterPro" id="IPR000160">
    <property type="entry name" value="GGDEF_dom"/>
</dbReference>
<keyword evidence="1" id="KW-1133">Transmembrane helix</keyword>
<feature type="transmembrane region" description="Helical" evidence="1">
    <location>
        <begin position="93"/>
        <end position="110"/>
    </location>
</feature>
<gene>
    <name evidence="3" type="ORF">BKA14_006388</name>
</gene>
<sequence length="483" mass="52192">MKFWSPRVLPVTAAVLGVPTLLAPDSTTAGLTYGLAFLLIVVGAWLAVHAEARHRLPRALMAAALTVWLSGDLVYSVLTWRFGELGDVSAADVFWVSGYPLLAAGLISMVRARTTGRLREATLDGLAMATVVGVLFWQFLIQPEITDEAASAAMIIGAFYPFGDVLLFVAGALLVLAPGNRRGPTGYLLTALTITFLGDVVITVLSAVLSDFDTGRLDFLLLLANSLFAAALWHRDTDRPEKGRTGVERVHSARLVFLGIALITLPVLSQLHVHDNAHGHAVPWIASILLTTIIFARFVLVVRDQEHAKAALAHRVAHDDLTGLVNRQELHARLTAALGRGDGPVVHFLDLNGFKAINDRYGHSAGDFVLTEVAQRLNRQAHPNDIVARLGGDEFVVVTEDTADAGKVSERIRDAVRAEIVFHGHRLEVDASIGVASAADLNHPNSDLLLATADEAMYRVKRHRRNSTAEARGHDSAPVRLTV</sequence>
<keyword evidence="4" id="KW-1185">Reference proteome</keyword>
<dbReference type="PROSITE" id="PS50887">
    <property type="entry name" value="GGDEF"/>
    <property type="match status" value="1"/>
</dbReference>
<protein>
    <submittedName>
        <fullName evidence="3">Diguanylate cyclase (GGDEF)-like protein</fullName>
    </submittedName>
</protein>
<dbReference type="InterPro" id="IPR052155">
    <property type="entry name" value="Biofilm_reg_signaling"/>
</dbReference>
<dbReference type="AlphaFoldDB" id="A0A7W7CWZ6"/>
<comment type="caution">
    <text evidence="3">The sequence shown here is derived from an EMBL/GenBank/DDBJ whole genome shotgun (WGS) entry which is preliminary data.</text>
</comment>
<dbReference type="NCBIfam" id="TIGR00254">
    <property type="entry name" value="GGDEF"/>
    <property type="match status" value="1"/>
</dbReference>
<feature type="transmembrane region" description="Helical" evidence="1">
    <location>
        <begin position="60"/>
        <end position="81"/>
    </location>
</feature>
<dbReference type="InterPro" id="IPR029787">
    <property type="entry name" value="Nucleotide_cyclase"/>
</dbReference>
<proteinExistence type="predicted"/>